<dbReference type="OrthoDB" id="9790406at2"/>
<dbReference type="InterPro" id="IPR036061">
    <property type="entry name" value="CheW-like_dom_sf"/>
</dbReference>
<feature type="domain" description="CheW-like" evidence="2">
    <location>
        <begin position="52"/>
        <end position="194"/>
    </location>
</feature>
<dbReference type="GO" id="GO:0005829">
    <property type="term" value="C:cytosol"/>
    <property type="evidence" value="ECO:0007669"/>
    <property type="project" value="TreeGrafter"/>
</dbReference>
<evidence type="ECO:0000313" key="4">
    <source>
        <dbReference type="Proteomes" id="UP000248926"/>
    </source>
</evidence>
<dbReference type="Gene3D" id="2.30.30.40">
    <property type="entry name" value="SH3 Domains"/>
    <property type="match status" value="1"/>
</dbReference>
<dbReference type="GO" id="GO:0007165">
    <property type="term" value="P:signal transduction"/>
    <property type="evidence" value="ECO:0007669"/>
    <property type="project" value="InterPro"/>
</dbReference>
<dbReference type="Gene3D" id="2.40.50.180">
    <property type="entry name" value="CheA-289, Domain 4"/>
    <property type="match status" value="1"/>
</dbReference>
<dbReference type="Proteomes" id="UP000248926">
    <property type="component" value="Unassembled WGS sequence"/>
</dbReference>
<keyword evidence="4" id="KW-1185">Reference proteome</keyword>
<name>A0A328P6M4_9GAMM</name>
<dbReference type="SUPFAM" id="SSF50341">
    <property type="entry name" value="CheW-like"/>
    <property type="match status" value="1"/>
</dbReference>
<dbReference type="InterPro" id="IPR002545">
    <property type="entry name" value="CheW-lke_dom"/>
</dbReference>
<dbReference type="EMBL" id="NFZS01000001">
    <property type="protein sequence ID" value="RAO77250.1"/>
    <property type="molecule type" value="Genomic_DNA"/>
</dbReference>
<dbReference type="SMART" id="SM00260">
    <property type="entry name" value="CheW"/>
    <property type="match status" value="1"/>
</dbReference>
<evidence type="ECO:0000256" key="1">
    <source>
        <dbReference type="SAM" id="MobiDB-lite"/>
    </source>
</evidence>
<reference evidence="3 4" key="1">
    <citation type="journal article" date="2018" name="Genet. Mol. Biol.">
        <title>The genome sequence of Dyella jiangningensis FCAV SCS01 from a lignocellulose-decomposing microbial consortium metagenome reveals potential for biotechnological applications.</title>
        <authorList>
            <person name="Desiderato J.G."/>
            <person name="Alvarenga D.O."/>
            <person name="Constancio M.T.L."/>
            <person name="Alves L.M.C."/>
            <person name="Varani A.M."/>
        </authorList>
    </citation>
    <scope>NUCLEOTIDE SEQUENCE [LARGE SCALE GENOMIC DNA]</scope>
    <source>
        <strain evidence="3 4">FCAV SCS01</strain>
    </source>
</reference>
<gene>
    <name evidence="3" type="ORF">CA260_05005</name>
</gene>
<accession>A0A328P6M4</accession>
<dbReference type="InterPro" id="IPR039315">
    <property type="entry name" value="CheW"/>
</dbReference>
<proteinExistence type="predicted"/>
<comment type="caution">
    <text evidence="3">The sequence shown here is derived from an EMBL/GenBank/DDBJ whole genome shotgun (WGS) entry which is preliminary data.</text>
</comment>
<organism evidence="3 4">
    <name type="scientific">Dyella jiangningensis</name>
    <dbReference type="NCBI Taxonomy" id="1379159"/>
    <lineage>
        <taxon>Bacteria</taxon>
        <taxon>Pseudomonadati</taxon>
        <taxon>Pseudomonadota</taxon>
        <taxon>Gammaproteobacteria</taxon>
        <taxon>Lysobacterales</taxon>
        <taxon>Rhodanobacteraceae</taxon>
        <taxon>Dyella</taxon>
    </lineage>
</organism>
<evidence type="ECO:0000259" key="2">
    <source>
        <dbReference type="PROSITE" id="PS50851"/>
    </source>
</evidence>
<dbReference type="PANTHER" id="PTHR22617">
    <property type="entry name" value="CHEMOTAXIS SENSOR HISTIDINE KINASE-RELATED"/>
    <property type="match status" value="1"/>
</dbReference>
<dbReference type="PROSITE" id="PS50851">
    <property type="entry name" value="CHEW"/>
    <property type="match status" value="1"/>
</dbReference>
<feature type="region of interest" description="Disordered" evidence="1">
    <location>
        <begin position="1"/>
        <end position="32"/>
    </location>
</feature>
<evidence type="ECO:0000313" key="3">
    <source>
        <dbReference type="EMBL" id="RAO77250.1"/>
    </source>
</evidence>
<dbReference type="Pfam" id="PF01584">
    <property type="entry name" value="CheW"/>
    <property type="match status" value="1"/>
</dbReference>
<dbReference type="PANTHER" id="PTHR22617:SF23">
    <property type="entry name" value="CHEMOTAXIS PROTEIN CHEW"/>
    <property type="match status" value="1"/>
</dbReference>
<feature type="compositionally biased region" description="Basic residues" evidence="1">
    <location>
        <begin position="1"/>
        <end position="14"/>
    </location>
</feature>
<dbReference type="AlphaFoldDB" id="A0A328P6M4"/>
<protein>
    <submittedName>
        <fullName evidence="3">Chemotaxis protein CheW</fullName>
    </submittedName>
</protein>
<dbReference type="GO" id="GO:0006935">
    <property type="term" value="P:chemotaxis"/>
    <property type="evidence" value="ECO:0007669"/>
    <property type="project" value="InterPro"/>
</dbReference>
<sequence length="198" mass="21529">MSRERRRSSRRRQRAPSPSPRRISPGRSTGRESCFRHACSGVDVSDIPNHTTDRWLSFRLGGQLYAAPLDQVSEVIRDGELTPVPGAAADLLGIRHLRGRIVPVLDGRRRLGLPETHGGDAHEVRLVMLSHGPHLVGLRVDAIGDLVHAQGAEIAPPPPGGAARHDDPVHGVLPWQGGFVALLDVRRLCRLPLESEAA</sequence>